<evidence type="ECO:0000256" key="2">
    <source>
        <dbReference type="ARBA" id="ARBA00022857"/>
    </source>
</evidence>
<dbReference type="GO" id="GO:0006633">
    <property type="term" value="P:fatty acid biosynthetic process"/>
    <property type="evidence" value="ECO:0007669"/>
    <property type="project" value="TreeGrafter"/>
</dbReference>
<feature type="non-terminal residue" evidence="6">
    <location>
        <position position="1"/>
    </location>
</feature>
<dbReference type="InterPro" id="IPR002347">
    <property type="entry name" value="SDR_fam"/>
</dbReference>
<organism evidence="6 7">
    <name type="scientific">Puccinia striiformis</name>
    <dbReference type="NCBI Taxonomy" id="27350"/>
    <lineage>
        <taxon>Eukaryota</taxon>
        <taxon>Fungi</taxon>
        <taxon>Dikarya</taxon>
        <taxon>Basidiomycota</taxon>
        <taxon>Pucciniomycotina</taxon>
        <taxon>Pucciniomycetes</taxon>
        <taxon>Pucciniales</taxon>
        <taxon>Pucciniaceae</taxon>
        <taxon>Puccinia</taxon>
    </lineage>
</organism>
<dbReference type="VEuPathDB" id="FungiDB:PSTT_03312"/>
<dbReference type="PRINTS" id="PR00081">
    <property type="entry name" value="GDHRDH"/>
</dbReference>
<name>A0A2S4VWV8_9BASI</name>
<dbReference type="Proteomes" id="UP000239156">
    <property type="component" value="Unassembled WGS sequence"/>
</dbReference>
<evidence type="ECO:0000256" key="1">
    <source>
        <dbReference type="ARBA" id="ARBA00006484"/>
    </source>
</evidence>
<evidence type="ECO:0008006" key="8">
    <source>
        <dbReference type="Google" id="ProtNLM"/>
    </source>
</evidence>
<dbReference type="Pfam" id="PF00106">
    <property type="entry name" value="adh_short"/>
    <property type="match status" value="1"/>
</dbReference>
<reference evidence="6" key="1">
    <citation type="submission" date="2017-12" db="EMBL/GenBank/DDBJ databases">
        <title>Gene loss provides genomic basis for host adaptation in cereal stripe rust fungi.</title>
        <authorList>
            <person name="Xia C."/>
        </authorList>
    </citation>
    <scope>NUCLEOTIDE SEQUENCE [LARGE SCALE GENOMIC DNA]</scope>
    <source>
        <strain evidence="6">93-210</strain>
    </source>
</reference>
<keyword evidence="3" id="KW-0560">Oxidoreductase</keyword>
<dbReference type="FunFam" id="3.40.50.720:FF:000173">
    <property type="entry name" value="3-oxoacyl-[acyl-carrier protein] reductase"/>
    <property type="match status" value="1"/>
</dbReference>
<dbReference type="Gene3D" id="3.40.50.720">
    <property type="entry name" value="NAD(P)-binding Rossmann-like Domain"/>
    <property type="match status" value="1"/>
</dbReference>
<feature type="compositionally biased region" description="Basic and acidic residues" evidence="5">
    <location>
        <begin position="243"/>
        <end position="252"/>
    </location>
</feature>
<comment type="caution">
    <text evidence="6">The sequence shown here is derived from an EMBL/GenBank/DDBJ whole genome shotgun (WGS) entry which is preliminary data.</text>
</comment>
<dbReference type="SUPFAM" id="SSF51735">
    <property type="entry name" value="NAD(P)-binding Rossmann-fold domains"/>
    <property type="match status" value="1"/>
</dbReference>
<evidence type="ECO:0000256" key="5">
    <source>
        <dbReference type="SAM" id="MobiDB-lite"/>
    </source>
</evidence>
<dbReference type="GO" id="GO:0048038">
    <property type="term" value="F:quinone binding"/>
    <property type="evidence" value="ECO:0007669"/>
    <property type="project" value="TreeGrafter"/>
</dbReference>
<gene>
    <name evidence="6" type="ORF">PSTT_03312</name>
</gene>
<evidence type="ECO:0000256" key="4">
    <source>
        <dbReference type="RuleBase" id="RU000363"/>
    </source>
</evidence>
<protein>
    <recommendedName>
        <fullName evidence="8">3-oxoacyl-[acyl-carrier protein] reductase</fullName>
    </recommendedName>
</protein>
<dbReference type="InterPro" id="IPR036291">
    <property type="entry name" value="NAD(P)-bd_dom_sf"/>
</dbReference>
<evidence type="ECO:0000256" key="3">
    <source>
        <dbReference type="ARBA" id="ARBA00023002"/>
    </source>
</evidence>
<dbReference type="PANTHER" id="PTHR42760:SF127">
    <property type="entry name" value="3-KETOACYL-ACYL CARRIER PROTEIN REDUCTASE-RELATED"/>
    <property type="match status" value="1"/>
</dbReference>
<evidence type="ECO:0000313" key="6">
    <source>
        <dbReference type="EMBL" id="POW13947.1"/>
    </source>
</evidence>
<dbReference type="PANTHER" id="PTHR42760">
    <property type="entry name" value="SHORT-CHAIN DEHYDROGENASES/REDUCTASES FAMILY MEMBER"/>
    <property type="match status" value="1"/>
</dbReference>
<keyword evidence="7" id="KW-1185">Reference proteome</keyword>
<dbReference type="EMBL" id="PKSL01000021">
    <property type="protein sequence ID" value="POW13947.1"/>
    <property type="molecule type" value="Genomic_DNA"/>
</dbReference>
<dbReference type="AlphaFoldDB" id="A0A2S4VWV8"/>
<dbReference type="GO" id="GO:0016616">
    <property type="term" value="F:oxidoreductase activity, acting on the CH-OH group of donors, NAD or NADP as acceptor"/>
    <property type="evidence" value="ECO:0007669"/>
    <property type="project" value="TreeGrafter"/>
</dbReference>
<dbReference type="PROSITE" id="PS00061">
    <property type="entry name" value="ADH_SHORT"/>
    <property type="match status" value="1"/>
</dbReference>
<evidence type="ECO:0000313" key="7">
    <source>
        <dbReference type="Proteomes" id="UP000239156"/>
    </source>
</evidence>
<keyword evidence="2" id="KW-0521">NADP</keyword>
<feature type="region of interest" description="Disordered" evidence="5">
    <location>
        <begin position="238"/>
        <end position="259"/>
    </location>
</feature>
<dbReference type="VEuPathDB" id="FungiDB:PSHT_00623"/>
<dbReference type="PRINTS" id="PR00080">
    <property type="entry name" value="SDRFAMILY"/>
</dbReference>
<comment type="similarity">
    <text evidence="1 4">Belongs to the short-chain dehydrogenases/reductases (SDR) family.</text>
</comment>
<accession>A0A2S4VWV8</accession>
<dbReference type="CDD" id="cd05233">
    <property type="entry name" value="SDR_c"/>
    <property type="match status" value="1"/>
</dbReference>
<proteinExistence type="inferred from homology"/>
<dbReference type="InterPro" id="IPR020904">
    <property type="entry name" value="Sc_DH/Rdtase_CS"/>
</dbReference>
<sequence>EWASISQSKVEDIIFTTMVDDNMFTVRSLDNNPSARLALVTGASGGIGSACARALAQEGCDVALHYNTNLESTCELRSELSERYPEGMFTIHRADMSNREETEGLIKTVLEAHKDRHKSISILILNAGLGRRIRDIAEISLQDWDDVIQVNCTSPFILLKNSLDDLGGKMRSAKWGRIVLIGSISSKGGGINGCHYAASKGALCSMGLNLARVLAPDNITVNCISPALIGDTGMVPAVGQPRSQDKTQKLDSDGSSIDTGTQLASTIPLGRLGDPSEVANVVVMLVKTGYMTGQEIVLGGGLL</sequence>